<dbReference type="InParanoid" id="A0A0V0R4Y3"/>
<dbReference type="Proteomes" id="UP000054937">
    <property type="component" value="Unassembled WGS sequence"/>
</dbReference>
<dbReference type="OrthoDB" id="300283at2759"/>
<reference evidence="2 3" key="1">
    <citation type="journal article" date="2015" name="Sci. Rep.">
        <title>Genome of the facultative scuticociliatosis pathogen Pseudocohnilembus persalinus provides insight into its virulence through horizontal gene transfer.</title>
        <authorList>
            <person name="Xiong J."/>
            <person name="Wang G."/>
            <person name="Cheng J."/>
            <person name="Tian M."/>
            <person name="Pan X."/>
            <person name="Warren A."/>
            <person name="Jiang C."/>
            <person name="Yuan D."/>
            <person name="Miao W."/>
        </authorList>
    </citation>
    <scope>NUCLEOTIDE SEQUENCE [LARGE SCALE GENOMIC DNA]</scope>
    <source>
        <strain evidence="2">36N120E</strain>
    </source>
</reference>
<keyword evidence="3" id="KW-1185">Reference proteome</keyword>
<evidence type="ECO:0000256" key="1">
    <source>
        <dbReference type="SAM" id="Coils"/>
    </source>
</evidence>
<dbReference type="AlphaFoldDB" id="A0A0V0R4Y3"/>
<sequence>MKILPQNVTLSYQTQQLRQCYFFQDKGFLLIPVKIPTKIPQNKKKGDHFNEILQQEDNIVTKNQEDIFNTISHLKFSYKFLENELEEEEEDFENEEFGTKKGFYQIALFQPQILLQNSEKNKAKKLSNYVYQLQIEDLEQDINPKKQKNFIKKQVIFDNSINKYTSELIEKAEFLKEGNALNDNSLVLKLNLVLKRLYSDDVDQDEQEPEIVWEKRDSLNLNLSLNLQISMKQNPFINNPNSKIFIAFSQEMEQLMQSTQILEKSSQIKLTYSTLSREAQKEKMSKQKQIHYCGGSKKNKNNKGINEVEFQGYHNTDYILVEIDNGNNQVETGMIKLNNLVLLPAEKELINSHQNSQQSRNNNINDNLNNNMSQLEMEESQAFQSQNGDEINEMGKKKVYEPELEDYYWTLAISSIQKSQNQSVNEGKSVKTAGAHSVKSQFSIKKQNQQMEPETVKIKKQIQQQKLQNNLLVTQLQKERKDLIKKNKQMNELVKIVKINEQPENLKEKKNNEIKKKQRKKVELSEQGKKARELFQNQCICLEGVVVKFGFCENCLREIKEKYDKQLLEYKSDADKYEDQVQEKKELQFELEKKISQKSQKLEFLAEQIEKEENNIQLIMNRLEKQQQKLAKLKDENQ</sequence>
<organism evidence="2 3">
    <name type="scientific">Pseudocohnilembus persalinus</name>
    <name type="common">Ciliate</name>
    <dbReference type="NCBI Taxonomy" id="266149"/>
    <lineage>
        <taxon>Eukaryota</taxon>
        <taxon>Sar</taxon>
        <taxon>Alveolata</taxon>
        <taxon>Ciliophora</taxon>
        <taxon>Intramacronucleata</taxon>
        <taxon>Oligohymenophorea</taxon>
        <taxon>Scuticociliatia</taxon>
        <taxon>Philasterida</taxon>
        <taxon>Pseudocohnilembidae</taxon>
        <taxon>Pseudocohnilembus</taxon>
    </lineage>
</organism>
<keyword evidence="1" id="KW-0175">Coiled coil</keyword>
<feature type="coiled-coil region" evidence="1">
    <location>
        <begin position="71"/>
        <end position="98"/>
    </location>
</feature>
<dbReference type="EMBL" id="LDAU01000048">
    <property type="protein sequence ID" value="KRX09537.1"/>
    <property type="molecule type" value="Genomic_DNA"/>
</dbReference>
<accession>A0A0V0R4Y3</accession>
<evidence type="ECO:0000313" key="3">
    <source>
        <dbReference type="Proteomes" id="UP000054937"/>
    </source>
</evidence>
<proteinExistence type="predicted"/>
<protein>
    <submittedName>
        <fullName evidence="2">Uncharacterized protein</fullName>
    </submittedName>
</protein>
<comment type="caution">
    <text evidence="2">The sequence shown here is derived from an EMBL/GenBank/DDBJ whole genome shotgun (WGS) entry which is preliminary data.</text>
</comment>
<name>A0A0V0R4Y3_PSEPJ</name>
<gene>
    <name evidence="2" type="ORF">PPERSA_12280</name>
</gene>
<feature type="coiled-coil region" evidence="1">
    <location>
        <begin position="473"/>
        <end position="534"/>
    </location>
</feature>
<feature type="coiled-coil region" evidence="1">
    <location>
        <begin position="560"/>
        <end position="636"/>
    </location>
</feature>
<evidence type="ECO:0000313" key="2">
    <source>
        <dbReference type="EMBL" id="KRX09537.1"/>
    </source>
</evidence>